<evidence type="ECO:0000313" key="5">
    <source>
        <dbReference type="Proteomes" id="UP001249291"/>
    </source>
</evidence>
<accession>A0ABU1HKU7</accession>
<comment type="caution">
    <text evidence="4">The sequence shown here is derived from an EMBL/GenBank/DDBJ whole genome shotgun (WGS) entry which is preliminary data.</text>
</comment>
<dbReference type="Gene3D" id="3.40.50.2300">
    <property type="match status" value="1"/>
</dbReference>
<proteinExistence type="predicted"/>
<keyword evidence="1 2" id="KW-0597">Phosphoprotein</keyword>
<protein>
    <submittedName>
        <fullName evidence="4">DNA-binding response OmpR family regulator</fullName>
    </submittedName>
</protein>
<keyword evidence="5" id="KW-1185">Reference proteome</keyword>
<dbReference type="InterPro" id="IPR011006">
    <property type="entry name" value="CheY-like_superfamily"/>
</dbReference>
<dbReference type="Proteomes" id="UP001249291">
    <property type="component" value="Unassembled WGS sequence"/>
</dbReference>
<dbReference type="EMBL" id="JAVIZQ010000001">
    <property type="protein sequence ID" value="MDR6140660.1"/>
    <property type="molecule type" value="Genomic_DNA"/>
</dbReference>
<evidence type="ECO:0000313" key="4">
    <source>
        <dbReference type="EMBL" id="MDR6140660.1"/>
    </source>
</evidence>
<keyword evidence="4" id="KW-0238">DNA-binding</keyword>
<evidence type="ECO:0000256" key="1">
    <source>
        <dbReference type="ARBA" id="ARBA00022553"/>
    </source>
</evidence>
<feature type="modified residue" description="4-aspartylphosphate" evidence="2">
    <location>
        <position position="55"/>
    </location>
</feature>
<organism evidence="4 5">
    <name type="scientific">Microbacterium foliorum</name>
    <dbReference type="NCBI Taxonomy" id="104336"/>
    <lineage>
        <taxon>Bacteria</taxon>
        <taxon>Bacillati</taxon>
        <taxon>Actinomycetota</taxon>
        <taxon>Actinomycetes</taxon>
        <taxon>Micrococcales</taxon>
        <taxon>Microbacteriaceae</taxon>
        <taxon>Microbacterium</taxon>
    </lineage>
</organism>
<dbReference type="SUPFAM" id="SSF52172">
    <property type="entry name" value="CheY-like"/>
    <property type="match status" value="1"/>
</dbReference>
<reference evidence="4 5" key="1">
    <citation type="submission" date="2023-08" db="EMBL/GenBank/DDBJ databases">
        <title>Functional and genomic diversity of the sorghum phyllosphere microbiome.</title>
        <authorList>
            <person name="Shade A."/>
        </authorList>
    </citation>
    <scope>NUCLEOTIDE SEQUENCE [LARGE SCALE GENOMIC DNA]</scope>
    <source>
        <strain evidence="4 5">SORGH_AS_0445</strain>
    </source>
</reference>
<gene>
    <name evidence="4" type="ORF">QE375_000214</name>
</gene>
<name>A0ABU1HKU7_9MICO</name>
<dbReference type="PROSITE" id="PS50110">
    <property type="entry name" value="RESPONSE_REGULATORY"/>
    <property type="match status" value="1"/>
</dbReference>
<evidence type="ECO:0000256" key="2">
    <source>
        <dbReference type="PROSITE-ProRule" id="PRU00169"/>
    </source>
</evidence>
<feature type="domain" description="Response regulatory" evidence="3">
    <location>
        <begin position="6"/>
        <end position="114"/>
    </location>
</feature>
<evidence type="ECO:0000259" key="3">
    <source>
        <dbReference type="PROSITE" id="PS50110"/>
    </source>
</evidence>
<sequence length="115" mass="12257">MTARPLALVVEDSADQTALLKRYLDREGFDVFAAADAETAIAAFATISPAVTVLDLLLPGISGTELARLIKTRFPDCFLIVSSVLDVADYPDADAALPKPIIGADLRALLREATR</sequence>
<dbReference type="InterPro" id="IPR050595">
    <property type="entry name" value="Bact_response_regulator"/>
</dbReference>
<dbReference type="GO" id="GO:0003677">
    <property type="term" value="F:DNA binding"/>
    <property type="evidence" value="ECO:0007669"/>
    <property type="project" value="UniProtKB-KW"/>
</dbReference>
<dbReference type="Pfam" id="PF00072">
    <property type="entry name" value="Response_reg"/>
    <property type="match status" value="1"/>
</dbReference>
<dbReference type="RefSeq" id="WP_042539202.1">
    <property type="nucleotide sequence ID" value="NZ_CP019892.1"/>
</dbReference>
<dbReference type="SMART" id="SM00448">
    <property type="entry name" value="REC"/>
    <property type="match status" value="1"/>
</dbReference>
<dbReference type="PANTHER" id="PTHR44591">
    <property type="entry name" value="STRESS RESPONSE REGULATOR PROTEIN 1"/>
    <property type="match status" value="1"/>
</dbReference>
<dbReference type="CDD" id="cd00156">
    <property type="entry name" value="REC"/>
    <property type="match status" value="1"/>
</dbReference>
<dbReference type="PANTHER" id="PTHR44591:SF3">
    <property type="entry name" value="RESPONSE REGULATORY DOMAIN-CONTAINING PROTEIN"/>
    <property type="match status" value="1"/>
</dbReference>
<dbReference type="InterPro" id="IPR001789">
    <property type="entry name" value="Sig_transdc_resp-reg_receiver"/>
</dbReference>